<evidence type="ECO:0000259" key="17">
    <source>
        <dbReference type="PROSITE" id="PS50206"/>
    </source>
</evidence>
<dbReference type="SUPFAM" id="SSF53686">
    <property type="entry name" value="Tryptophan synthase beta subunit-like PLP-dependent enzymes"/>
    <property type="match status" value="1"/>
</dbReference>
<evidence type="ECO:0000256" key="7">
    <source>
        <dbReference type="ARBA" id="ARBA00022605"/>
    </source>
</evidence>
<comment type="caution">
    <text evidence="19">The sequence shown here is derived from an EMBL/GenBank/DDBJ whole genome shotgun (WGS) entry which is preliminary data.</text>
</comment>
<dbReference type="CDD" id="cd01563">
    <property type="entry name" value="Thr-synth_1"/>
    <property type="match status" value="1"/>
</dbReference>
<evidence type="ECO:0000313" key="19">
    <source>
        <dbReference type="EMBL" id="GGJ04781.1"/>
    </source>
</evidence>
<keyword evidence="9 13" id="KW-0663">Pyridoxal phosphate</keyword>
<dbReference type="GO" id="GO:0009097">
    <property type="term" value="P:isoleucine biosynthetic process"/>
    <property type="evidence" value="ECO:0007669"/>
    <property type="project" value="TreeGrafter"/>
</dbReference>
<feature type="binding site" evidence="14">
    <location>
        <position position="103"/>
    </location>
    <ligand>
        <name>pyridoxal 5'-phosphate</name>
        <dbReference type="ChEBI" id="CHEBI:597326"/>
    </ligand>
</feature>
<reference evidence="19 20" key="1">
    <citation type="journal article" date="2014" name="Int. J. Syst. Evol. Microbiol.">
        <title>Complete genome sequence of Corynebacterium casei LMG S-19264T (=DSM 44701T), isolated from a smear-ripened cheese.</title>
        <authorList>
            <consortium name="US DOE Joint Genome Institute (JGI-PGF)"/>
            <person name="Walter F."/>
            <person name="Albersmeier A."/>
            <person name="Kalinowski J."/>
            <person name="Ruckert C."/>
        </authorList>
    </citation>
    <scope>NUCLEOTIDE SEQUENCE [LARGE SCALE GENOMIC DNA]</scope>
    <source>
        <strain evidence="19 20">CGMCC 4.7206</strain>
    </source>
</reference>
<dbReference type="GO" id="GO:0004795">
    <property type="term" value="F:threonine synthase activity"/>
    <property type="evidence" value="ECO:0007669"/>
    <property type="project" value="UniProtKB-UniRule"/>
</dbReference>
<dbReference type="Pfam" id="PF00291">
    <property type="entry name" value="PALP"/>
    <property type="match status" value="1"/>
</dbReference>
<comment type="cofactor">
    <cofactor evidence="1 13 14">
        <name>pyridoxal 5'-phosphate</name>
        <dbReference type="ChEBI" id="CHEBI:597326"/>
    </cofactor>
</comment>
<evidence type="ECO:0000313" key="20">
    <source>
        <dbReference type="Proteomes" id="UP000597989"/>
    </source>
</evidence>
<dbReference type="Proteomes" id="UP000597989">
    <property type="component" value="Unassembled WGS sequence"/>
</dbReference>
<dbReference type="InterPro" id="IPR001926">
    <property type="entry name" value="TrpB-like_PALP"/>
</dbReference>
<evidence type="ECO:0000256" key="9">
    <source>
        <dbReference type="ARBA" id="ARBA00022898"/>
    </source>
</evidence>
<evidence type="ECO:0000256" key="12">
    <source>
        <dbReference type="NCBIfam" id="TIGR00260"/>
    </source>
</evidence>
<dbReference type="InterPro" id="IPR050147">
    <property type="entry name" value="Ser/Thr_Dehydratase"/>
</dbReference>
<gene>
    <name evidence="19" type="primary">thrC</name>
    <name evidence="18" type="synonym">thrC_1</name>
    <name evidence="18" type="ORF">GCM10009545_17340</name>
    <name evidence="19" type="ORF">GCM10011581_47220</name>
</gene>
<sequence>MTNIQPSAGLGAPVASGPGWPGLIEAYRDRVPVPDGARIVTLQEGNTPLVPAPHLSELTGSTVYLKVEGANPTGSFKDRGMTVAITYALAEGSKAVICASTGNTSASAAAYAARAGLTSAVLVPQGKIAMGKLAQAVVHGARILQVQGNFDDCLELARKTAAEHPVTLVNSVNPVRLEGQKTASFEICDVLGRAPDVHCLPVGNAGNITAYWKGYTEYAADGVIDATPRMFGFQAAGAAPLVHGQPVANPETVATAIRVGSPASWAGAVKAKDESGGLFAAVTDEQILAAYRLLAAREGVFVEPASASSVAGLLATAADGRLPAGSIVVCTVTGHGLKDPDTALAGMVDVEPLPVDPGAVATALELA</sequence>
<reference evidence="18" key="4">
    <citation type="submission" date="2023-12" db="EMBL/GenBank/DDBJ databases">
        <authorList>
            <person name="Sun Q."/>
            <person name="Inoue M."/>
        </authorList>
    </citation>
    <scope>NUCLEOTIDE SEQUENCE</scope>
    <source>
        <strain evidence="18">JCM 10664</strain>
    </source>
</reference>
<dbReference type="InterPro" id="IPR036052">
    <property type="entry name" value="TrpB-like_PALP_sf"/>
</dbReference>
<evidence type="ECO:0000256" key="2">
    <source>
        <dbReference type="ARBA" id="ARBA00003648"/>
    </source>
</evidence>
<evidence type="ECO:0000313" key="18">
    <source>
        <dbReference type="EMBL" id="GAA0515761.1"/>
    </source>
</evidence>
<dbReference type="GO" id="GO:0004794">
    <property type="term" value="F:threonine deaminase activity"/>
    <property type="evidence" value="ECO:0007669"/>
    <property type="project" value="TreeGrafter"/>
</dbReference>
<evidence type="ECO:0000256" key="4">
    <source>
        <dbReference type="ARBA" id="ARBA00005517"/>
    </source>
</evidence>
<evidence type="ECO:0000256" key="10">
    <source>
        <dbReference type="ARBA" id="ARBA00023239"/>
    </source>
</evidence>
<evidence type="ECO:0000256" key="8">
    <source>
        <dbReference type="ARBA" id="ARBA00022697"/>
    </source>
</evidence>
<dbReference type="GO" id="GO:0006567">
    <property type="term" value="P:L-threonine catabolic process"/>
    <property type="evidence" value="ECO:0007669"/>
    <property type="project" value="TreeGrafter"/>
</dbReference>
<dbReference type="EMBL" id="BMMT01000023">
    <property type="protein sequence ID" value="GGJ04781.1"/>
    <property type="molecule type" value="Genomic_DNA"/>
</dbReference>
<comment type="pathway">
    <text evidence="3 13">Amino-acid biosynthesis; L-threonine biosynthesis; L-threonine from L-aspartate: step 5/5.</text>
</comment>
<evidence type="ECO:0000256" key="11">
    <source>
        <dbReference type="ARBA" id="ARBA00049144"/>
    </source>
</evidence>
<organism evidence="19 20">
    <name type="scientific">Saccharopolyspora thermophila</name>
    <dbReference type="NCBI Taxonomy" id="89367"/>
    <lineage>
        <taxon>Bacteria</taxon>
        <taxon>Bacillati</taxon>
        <taxon>Actinomycetota</taxon>
        <taxon>Actinomycetes</taxon>
        <taxon>Pseudonocardiales</taxon>
        <taxon>Pseudonocardiaceae</taxon>
        <taxon>Saccharopolyspora</taxon>
    </lineage>
</organism>
<proteinExistence type="inferred from homology"/>
<feature type="cross-link" description="Isoglutamyl lysine isopeptide (Lys-Gln) (interchain with Q-Cter in protein Pup)" evidence="16">
    <location>
        <position position="159"/>
    </location>
</feature>
<dbReference type="Proteomes" id="UP001500220">
    <property type="component" value="Unassembled WGS sequence"/>
</dbReference>
<feature type="domain" description="Rhodanese" evidence="17">
    <location>
        <begin position="96"/>
        <end position="139"/>
    </location>
</feature>
<name>A0A917NJ58_9PSEU</name>
<keyword evidence="21" id="KW-1185">Reference proteome</keyword>
<dbReference type="GO" id="GO:0030170">
    <property type="term" value="F:pyridoxal phosphate binding"/>
    <property type="evidence" value="ECO:0007669"/>
    <property type="project" value="InterPro"/>
</dbReference>
<keyword evidence="7 13" id="KW-0028">Amino-acid biosynthesis</keyword>
<evidence type="ECO:0000256" key="15">
    <source>
        <dbReference type="PIRSR" id="PIRSR038945-2"/>
    </source>
</evidence>
<feature type="binding site" evidence="14">
    <location>
        <begin position="203"/>
        <end position="207"/>
    </location>
    <ligand>
        <name>pyridoxal 5'-phosphate</name>
        <dbReference type="ChEBI" id="CHEBI:597326"/>
    </ligand>
</feature>
<keyword evidence="10 13" id="KW-0456">Lyase</keyword>
<evidence type="ECO:0000256" key="16">
    <source>
        <dbReference type="PIRSR" id="PIRSR038945-3"/>
    </source>
</evidence>
<keyword evidence="8 13" id="KW-0791">Threonine biosynthesis</keyword>
<evidence type="ECO:0000256" key="14">
    <source>
        <dbReference type="PIRSR" id="PIRSR038945-1"/>
    </source>
</evidence>
<evidence type="ECO:0000256" key="3">
    <source>
        <dbReference type="ARBA" id="ARBA00004979"/>
    </source>
</evidence>
<dbReference type="PROSITE" id="PS50206">
    <property type="entry name" value="RHODANESE_3"/>
    <property type="match status" value="1"/>
</dbReference>
<evidence type="ECO:0000256" key="13">
    <source>
        <dbReference type="PIRNR" id="PIRNR038945"/>
    </source>
</evidence>
<feature type="modified residue" description="N6-(pyridoxal phosphate)lysine" evidence="15">
    <location>
        <position position="77"/>
    </location>
</feature>
<dbReference type="InterPro" id="IPR026260">
    <property type="entry name" value="Thr_Synthase_bac/arc"/>
</dbReference>
<reference evidence="18 21" key="2">
    <citation type="journal article" date="2019" name="Int. J. Syst. Evol. Microbiol.">
        <title>The Global Catalogue of Microorganisms (GCM) 10K type strain sequencing project: providing services to taxonomists for standard genome sequencing and annotation.</title>
        <authorList>
            <consortium name="The Broad Institute Genomics Platform"/>
            <consortium name="The Broad Institute Genome Sequencing Center for Infectious Disease"/>
            <person name="Wu L."/>
            <person name="Ma J."/>
        </authorList>
    </citation>
    <scope>NUCLEOTIDE SEQUENCE [LARGE SCALE GENOMIC DNA]</scope>
    <source>
        <strain evidence="18 21">JCM 10664</strain>
    </source>
</reference>
<dbReference type="PROSITE" id="PS00165">
    <property type="entry name" value="DEHYDRATASE_SER_THR"/>
    <property type="match status" value="1"/>
</dbReference>
<dbReference type="Gene3D" id="3.40.50.1100">
    <property type="match status" value="2"/>
</dbReference>
<dbReference type="PIRSF" id="PIRSF038945">
    <property type="entry name" value="Thr_synthase"/>
    <property type="match status" value="1"/>
</dbReference>
<comment type="function">
    <text evidence="2 13">Catalyzes the gamma-elimination of phosphate from L-phosphohomoserine and the beta-addition of water to produce L-threonine.</text>
</comment>
<dbReference type="EMBL" id="BAAAHC010000007">
    <property type="protein sequence ID" value="GAA0515761.1"/>
    <property type="molecule type" value="Genomic_DNA"/>
</dbReference>
<dbReference type="GO" id="GO:0003941">
    <property type="term" value="F:L-serine ammonia-lyase activity"/>
    <property type="evidence" value="ECO:0007669"/>
    <property type="project" value="TreeGrafter"/>
</dbReference>
<dbReference type="AlphaFoldDB" id="A0A917NJ58"/>
<dbReference type="PANTHER" id="PTHR48078">
    <property type="entry name" value="THREONINE DEHYDRATASE, MITOCHONDRIAL-RELATED"/>
    <property type="match status" value="1"/>
</dbReference>
<accession>A0A917NJ58</accession>
<dbReference type="GO" id="GO:0006565">
    <property type="term" value="P:L-serine catabolic process"/>
    <property type="evidence" value="ECO:0007669"/>
    <property type="project" value="TreeGrafter"/>
</dbReference>
<comment type="similarity">
    <text evidence="4 13">Belongs to the threonine synthase family.</text>
</comment>
<feature type="binding site" evidence="14">
    <location>
        <position position="333"/>
    </location>
    <ligand>
        <name>pyridoxal 5'-phosphate</name>
        <dbReference type="ChEBI" id="CHEBI:597326"/>
    </ligand>
</feature>
<evidence type="ECO:0000256" key="6">
    <source>
        <dbReference type="ARBA" id="ARBA00018679"/>
    </source>
</evidence>
<dbReference type="PANTHER" id="PTHR48078:SF6">
    <property type="entry name" value="L-THREONINE DEHYDRATASE CATABOLIC TDCB"/>
    <property type="match status" value="1"/>
</dbReference>
<dbReference type="InterPro" id="IPR001763">
    <property type="entry name" value="Rhodanese-like_dom"/>
</dbReference>
<evidence type="ECO:0000313" key="21">
    <source>
        <dbReference type="Proteomes" id="UP001500220"/>
    </source>
</evidence>
<dbReference type="NCBIfam" id="TIGR00260">
    <property type="entry name" value="thrC"/>
    <property type="match status" value="1"/>
</dbReference>
<dbReference type="FunFam" id="3.40.50.1100:FF:000014">
    <property type="entry name" value="Threonine synthase"/>
    <property type="match status" value="1"/>
</dbReference>
<dbReference type="GO" id="GO:0009088">
    <property type="term" value="P:threonine biosynthetic process"/>
    <property type="evidence" value="ECO:0007669"/>
    <property type="project" value="UniProtKB-UniRule"/>
</dbReference>
<evidence type="ECO:0000256" key="5">
    <source>
        <dbReference type="ARBA" id="ARBA00013028"/>
    </source>
</evidence>
<evidence type="ECO:0000256" key="1">
    <source>
        <dbReference type="ARBA" id="ARBA00001933"/>
    </source>
</evidence>
<comment type="catalytic activity">
    <reaction evidence="11 13">
        <text>O-phospho-L-homoserine + H2O = L-threonine + phosphate</text>
        <dbReference type="Rhea" id="RHEA:10840"/>
        <dbReference type="ChEBI" id="CHEBI:15377"/>
        <dbReference type="ChEBI" id="CHEBI:43474"/>
        <dbReference type="ChEBI" id="CHEBI:57590"/>
        <dbReference type="ChEBI" id="CHEBI:57926"/>
        <dbReference type="EC" id="4.2.3.1"/>
    </reaction>
</comment>
<dbReference type="EC" id="4.2.3.1" evidence="5 12"/>
<dbReference type="InterPro" id="IPR004450">
    <property type="entry name" value="Thr_synthase-like"/>
</dbReference>
<dbReference type="InterPro" id="IPR000634">
    <property type="entry name" value="Ser/Thr_deHydtase_PyrdxlP-BS"/>
</dbReference>
<protein>
    <recommendedName>
        <fullName evidence="6 12">Threonine synthase</fullName>
        <ecNumber evidence="5 12">4.2.3.1</ecNumber>
    </recommendedName>
</protein>
<reference evidence="19" key="3">
    <citation type="submission" date="2020-09" db="EMBL/GenBank/DDBJ databases">
        <authorList>
            <person name="Sun Q."/>
            <person name="Zhou Y."/>
        </authorList>
    </citation>
    <scope>NUCLEOTIDE SEQUENCE</scope>
    <source>
        <strain evidence="19">CGMCC 4.7206</strain>
    </source>
</reference>